<sequence length="256" mass="27213">MSSALKLIRHALGLLTQHPLQTVRVVAPGLLLMVGVAILALVFAPGLLTLDADNPDVSALPGGALVLIAAFVLSYALMAVLWHRHTLRANRAPKPMSTMLIAGYLWRVSLLAVVQLLTSLALVLPLSVAAASNAGGAAPPTLPSILITTFVLQLVVLWVSLRLSLILPAAALGYPIRMVQSWYLTARLTRTLWGVSAVLALINTLATASLNSFWAPTAGRTLVVGLPIYILEGLLIFSILTTLYAQLIQKKRLAGL</sequence>
<feature type="transmembrane region" description="Helical" evidence="1">
    <location>
        <begin position="226"/>
        <end position="247"/>
    </location>
</feature>
<dbReference type="EMBL" id="CP073581">
    <property type="protein sequence ID" value="QUJ75124.1"/>
    <property type="molecule type" value="Genomic_DNA"/>
</dbReference>
<accession>A0A975PKZ1</accession>
<protein>
    <submittedName>
        <fullName evidence="2">Uncharacterized protein</fullName>
    </submittedName>
</protein>
<dbReference type="AlphaFoldDB" id="A0A975PKZ1"/>
<keyword evidence="1" id="KW-1133">Transmembrane helix</keyword>
<feature type="transmembrane region" description="Helical" evidence="1">
    <location>
        <begin position="104"/>
        <end position="124"/>
    </location>
</feature>
<reference evidence="2" key="1">
    <citation type="submission" date="2021-04" db="EMBL/GenBank/DDBJ databases">
        <title>Complete genome sequence for Sulfitobacter sp. strain JK7-1.</title>
        <authorList>
            <person name="Park S.-J."/>
        </authorList>
    </citation>
    <scope>NUCLEOTIDE SEQUENCE</scope>
    <source>
        <strain evidence="2">JK7-1</strain>
    </source>
</reference>
<dbReference type="RefSeq" id="WP_212703329.1">
    <property type="nucleotide sequence ID" value="NZ_CP073581.1"/>
</dbReference>
<dbReference type="Proteomes" id="UP000683291">
    <property type="component" value="Chromosome 1"/>
</dbReference>
<feature type="transmembrane region" description="Helical" evidence="1">
    <location>
        <begin position="60"/>
        <end position="83"/>
    </location>
</feature>
<evidence type="ECO:0000313" key="2">
    <source>
        <dbReference type="EMBL" id="QUJ75124.1"/>
    </source>
</evidence>
<evidence type="ECO:0000256" key="1">
    <source>
        <dbReference type="SAM" id="Phobius"/>
    </source>
</evidence>
<dbReference type="KEGG" id="sual:KDD17_08775"/>
<feature type="transmembrane region" description="Helical" evidence="1">
    <location>
        <begin position="192"/>
        <end position="214"/>
    </location>
</feature>
<evidence type="ECO:0000313" key="3">
    <source>
        <dbReference type="Proteomes" id="UP000683291"/>
    </source>
</evidence>
<feature type="transmembrane region" description="Helical" evidence="1">
    <location>
        <begin position="144"/>
        <end position="171"/>
    </location>
</feature>
<keyword evidence="1" id="KW-0812">Transmembrane</keyword>
<feature type="transmembrane region" description="Helical" evidence="1">
    <location>
        <begin position="25"/>
        <end position="48"/>
    </location>
</feature>
<proteinExistence type="predicted"/>
<gene>
    <name evidence="2" type="ORF">KDD17_08775</name>
</gene>
<keyword evidence="1" id="KW-0472">Membrane</keyword>
<name>A0A975PKZ1_9RHOB</name>
<organism evidence="2 3">
    <name type="scientific">Sulfitobacter albidus</name>
    <dbReference type="NCBI Taxonomy" id="2829501"/>
    <lineage>
        <taxon>Bacteria</taxon>
        <taxon>Pseudomonadati</taxon>
        <taxon>Pseudomonadota</taxon>
        <taxon>Alphaproteobacteria</taxon>
        <taxon>Rhodobacterales</taxon>
        <taxon>Roseobacteraceae</taxon>
        <taxon>Sulfitobacter</taxon>
    </lineage>
</organism>
<keyword evidence="3" id="KW-1185">Reference proteome</keyword>